<sequence>MRKAVCEESDRQSLPHPFAHACYPEHGIPLILWIVRIHGGNLHESLCTSAMIGGDTVHRGMSLGMLLGAIQPVDGSLRKGLVHHESIKADIKGFVDMALSGQGHLAV</sequence>
<keyword evidence="2" id="KW-1185">Reference proteome</keyword>
<dbReference type="Pfam" id="PF03747">
    <property type="entry name" value="ADP_ribosyl_GH"/>
    <property type="match status" value="1"/>
</dbReference>
<evidence type="ECO:0008006" key="3">
    <source>
        <dbReference type="Google" id="ProtNLM"/>
    </source>
</evidence>
<protein>
    <recommendedName>
        <fullName evidence="3">ADP-ribosylglycohydrolase</fullName>
    </recommendedName>
</protein>
<proteinExistence type="predicted"/>
<evidence type="ECO:0000313" key="2">
    <source>
        <dbReference type="Proteomes" id="UP000460751"/>
    </source>
</evidence>
<dbReference type="InterPro" id="IPR005502">
    <property type="entry name" value="Ribosyl_crysJ1"/>
</dbReference>
<name>A0A9X4Y9V6_9GAMM</name>
<comment type="caution">
    <text evidence="1">The sequence shown here is derived from an EMBL/GenBank/DDBJ whole genome shotgun (WGS) entry which is preliminary data.</text>
</comment>
<dbReference type="Proteomes" id="UP000460751">
    <property type="component" value="Unassembled WGS sequence"/>
</dbReference>
<dbReference type="Gene3D" id="1.10.4080.10">
    <property type="entry name" value="ADP-ribosylation/Crystallin J1"/>
    <property type="match status" value="1"/>
</dbReference>
<reference evidence="1 2" key="1">
    <citation type="submission" date="2019-11" db="EMBL/GenBank/DDBJ databases">
        <title>Genome sequences of 17 halophilic strains isolated from different environments.</title>
        <authorList>
            <person name="Furrow R.E."/>
        </authorList>
    </citation>
    <scope>NUCLEOTIDE SEQUENCE [LARGE SCALE GENOMIC DNA]</scope>
    <source>
        <strain evidence="1 2">22507_15_FS</strain>
    </source>
</reference>
<dbReference type="OrthoDB" id="5297797at2"/>
<gene>
    <name evidence="1" type="ORF">GLW01_03365</name>
</gene>
<organism evidence="1 2">
    <name type="scientific">Vreelandella halophila</name>
    <dbReference type="NCBI Taxonomy" id="86177"/>
    <lineage>
        <taxon>Bacteria</taxon>
        <taxon>Pseudomonadati</taxon>
        <taxon>Pseudomonadota</taxon>
        <taxon>Gammaproteobacteria</taxon>
        <taxon>Oceanospirillales</taxon>
        <taxon>Halomonadaceae</taxon>
        <taxon>Vreelandella</taxon>
    </lineage>
</organism>
<dbReference type="SUPFAM" id="SSF101478">
    <property type="entry name" value="ADP-ribosylglycohydrolase"/>
    <property type="match status" value="1"/>
</dbReference>
<dbReference type="InterPro" id="IPR036705">
    <property type="entry name" value="Ribosyl_crysJ1_sf"/>
</dbReference>
<dbReference type="EMBL" id="WMEX01000002">
    <property type="protein sequence ID" value="MYL25824.1"/>
    <property type="molecule type" value="Genomic_DNA"/>
</dbReference>
<evidence type="ECO:0000313" key="1">
    <source>
        <dbReference type="EMBL" id="MYL25824.1"/>
    </source>
</evidence>
<dbReference type="AlphaFoldDB" id="A0A9X4Y9V6"/>
<accession>A0A9X4Y9V6</accession>